<gene>
    <name evidence="1" type="ORF">LCGC14_2723560</name>
</gene>
<dbReference type="EMBL" id="LAZR01049125">
    <property type="protein sequence ID" value="KKK90383.1"/>
    <property type="molecule type" value="Genomic_DNA"/>
</dbReference>
<reference evidence="1" key="1">
    <citation type="journal article" date="2015" name="Nature">
        <title>Complex archaea that bridge the gap between prokaryotes and eukaryotes.</title>
        <authorList>
            <person name="Spang A."/>
            <person name="Saw J.H."/>
            <person name="Jorgensen S.L."/>
            <person name="Zaremba-Niedzwiedzka K."/>
            <person name="Martijn J."/>
            <person name="Lind A.E."/>
            <person name="van Eijk R."/>
            <person name="Schleper C."/>
            <person name="Guy L."/>
            <person name="Ettema T.J."/>
        </authorList>
    </citation>
    <scope>NUCLEOTIDE SEQUENCE</scope>
</reference>
<name>A0A0F8Z9J6_9ZZZZ</name>
<dbReference type="AlphaFoldDB" id="A0A0F8Z9J6"/>
<feature type="non-terminal residue" evidence="1">
    <location>
        <position position="1"/>
    </location>
</feature>
<accession>A0A0F8Z9J6</accession>
<evidence type="ECO:0000313" key="1">
    <source>
        <dbReference type="EMBL" id="KKK90383.1"/>
    </source>
</evidence>
<sequence length="34" mass="4211">HIIGQMMQDRRNKRSRRKEERIGIIAQRFEEISK</sequence>
<protein>
    <submittedName>
        <fullName evidence="1">Uncharacterized protein</fullName>
    </submittedName>
</protein>
<proteinExistence type="predicted"/>
<organism evidence="1">
    <name type="scientific">marine sediment metagenome</name>
    <dbReference type="NCBI Taxonomy" id="412755"/>
    <lineage>
        <taxon>unclassified sequences</taxon>
        <taxon>metagenomes</taxon>
        <taxon>ecological metagenomes</taxon>
    </lineage>
</organism>
<comment type="caution">
    <text evidence="1">The sequence shown here is derived from an EMBL/GenBank/DDBJ whole genome shotgun (WGS) entry which is preliminary data.</text>
</comment>